<dbReference type="PROSITE" id="PS00108">
    <property type="entry name" value="PROTEIN_KINASE_ST"/>
    <property type="match status" value="1"/>
</dbReference>
<dbReference type="GO" id="GO:0032968">
    <property type="term" value="P:positive regulation of transcription elongation by RNA polymerase II"/>
    <property type="evidence" value="ECO:0007669"/>
    <property type="project" value="TreeGrafter"/>
</dbReference>
<feature type="compositionally biased region" description="Low complexity" evidence="7">
    <location>
        <begin position="343"/>
        <end position="359"/>
    </location>
</feature>
<proteinExistence type="inferred from homology"/>
<dbReference type="SUPFAM" id="SSF56112">
    <property type="entry name" value="Protein kinase-like (PK-like)"/>
    <property type="match status" value="1"/>
</dbReference>
<organism evidence="9">
    <name type="scientific">Arcella intermedia</name>
    <dbReference type="NCBI Taxonomy" id="1963864"/>
    <lineage>
        <taxon>Eukaryota</taxon>
        <taxon>Amoebozoa</taxon>
        <taxon>Tubulinea</taxon>
        <taxon>Elardia</taxon>
        <taxon>Arcellinida</taxon>
        <taxon>Sphaerothecina</taxon>
        <taxon>Arcellidae</taxon>
        <taxon>Arcella</taxon>
    </lineage>
</organism>
<feature type="region of interest" description="Disordered" evidence="7">
    <location>
        <begin position="331"/>
        <end position="446"/>
    </location>
</feature>
<evidence type="ECO:0000256" key="4">
    <source>
        <dbReference type="ARBA" id="ARBA00022741"/>
    </source>
</evidence>
<feature type="compositionally biased region" description="Gly residues" evidence="7">
    <location>
        <begin position="299"/>
        <end position="308"/>
    </location>
</feature>
<evidence type="ECO:0000259" key="8">
    <source>
        <dbReference type="PROSITE" id="PS50011"/>
    </source>
</evidence>
<dbReference type="GO" id="GO:0000307">
    <property type="term" value="C:cyclin-dependent protein kinase holoenzyme complex"/>
    <property type="evidence" value="ECO:0007669"/>
    <property type="project" value="TreeGrafter"/>
</dbReference>
<dbReference type="EMBL" id="GIBP01002282">
    <property type="protein sequence ID" value="NDV31251.1"/>
    <property type="molecule type" value="Transcribed_RNA"/>
</dbReference>
<dbReference type="FunFam" id="1.10.510.10:FF:000273">
    <property type="entry name" value="Cyclin-dependent kinase C-2"/>
    <property type="match status" value="1"/>
</dbReference>
<feature type="region of interest" description="Disordered" evidence="7">
    <location>
        <begin position="282"/>
        <end position="314"/>
    </location>
</feature>
<feature type="compositionally biased region" description="Pro residues" evidence="7">
    <location>
        <begin position="413"/>
        <end position="436"/>
    </location>
</feature>
<dbReference type="AlphaFoldDB" id="A0A6B2L2W3"/>
<dbReference type="Pfam" id="PF00069">
    <property type="entry name" value="Pkinase"/>
    <property type="match status" value="1"/>
</dbReference>
<keyword evidence="3" id="KW-0808">Transferase</keyword>
<feature type="domain" description="Protein kinase" evidence="8">
    <location>
        <begin position="1"/>
        <end position="259"/>
    </location>
</feature>
<dbReference type="InterPro" id="IPR011009">
    <property type="entry name" value="Kinase-like_dom_sf"/>
</dbReference>
<evidence type="ECO:0000256" key="2">
    <source>
        <dbReference type="ARBA" id="ARBA00022527"/>
    </source>
</evidence>
<reference evidence="9" key="1">
    <citation type="journal article" date="2020" name="J. Eukaryot. Microbiol.">
        <title>De novo Sequencing, Assembly and Annotation of the Transcriptome for the Free-Living Testate Amoeba Arcella intermedia.</title>
        <authorList>
            <person name="Ribeiro G.M."/>
            <person name="Porfirio-Sousa A.L."/>
            <person name="Maurer-Alcala X.X."/>
            <person name="Katz L.A."/>
            <person name="Lahr D.J.G."/>
        </authorList>
    </citation>
    <scope>NUCLEOTIDE SEQUENCE</scope>
</reference>
<dbReference type="PANTHER" id="PTHR24056">
    <property type="entry name" value="CELL DIVISION PROTEIN KINASE"/>
    <property type="match status" value="1"/>
</dbReference>
<accession>A0A6B2L2W3</accession>
<dbReference type="InterPro" id="IPR000719">
    <property type="entry name" value="Prot_kinase_dom"/>
</dbReference>
<evidence type="ECO:0000313" key="9">
    <source>
        <dbReference type="EMBL" id="NDV31251.1"/>
    </source>
</evidence>
<evidence type="ECO:0000256" key="3">
    <source>
        <dbReference type="ARBA" id="ARBA00022679"/>
    </source>
</evidence>
<dbReference type="InterPro" id="IPR008271">
    <property type="entry name" value="Ser/Thr_kinase_AS"/>
</dbReference>
<dbReference type="CDD" id="cd07840">
    <property type="entry name" value="STKc_CDK9_like"/>
    <property type="match status" value="1"/>
</dbReference>
<dbReference type="SMART" id="SM00220">
    <property type="entry name" value="S_TKc"/>
    <property type="match status" value="1"/>
</dbReference>
<dbReference type="GO" id="GO:0005634">
    <property type="term" value="C:nucleus"/>
    <property type="evidence" value="ECO:0007669"/>
    <property type="project" value="TreeGrafter"/>
</dbReference>
<comment type="similarity">
    <text evidence="1">Belongs to the protein kinase superfamily. CMGC Ser/Thr protein kinase family. CDC2/CDKX subfamily.</text>
</comment>
<dbReference type="PANTHER" id="PTHR24056:SF546">
    <property type="entry name" value="CYCLIN-DEPENDENT KINASE 12"/>
    <property type="match status" value="1"/>
</dbReference>
<dbReference type="Gene3D" id="1.10.510.10">
    <property type="entry name" value="Transferase(Phosphotransferase) domain 1"/>
    <property type="match status" value="1"/>
</dbReference>
<dbReference type="PROSITE" id="PS50011">
    <property type="entry name" value="PROTEIN_KINASE_DOM"/>
    <property type="match status" value="1"/>
</dbReference>
<protein>
    <recommendedName>
        <fullName evidence="8">Protein kinase domain-containing protein</fullName>
    </recommendedName>
</protein>
<dbReference type="GO" id="GO:0008353">
    <property type="term" value="F:RNA polymerase II CTD heptapeptide repeat kinase activity"/>
    <property type="evidence" value="ECO:0007669"/>
    <property type="project" value="TreeGrafter"/>
</dbReference>
<keyword evidence="5" id="KW-0418">Kinase</keyword>
<name>A0A6B2L2W3_9EUKA</name>
<evidence type="ECO:0000256" key="5">
    <source>
        <dbReference type="ARBA" id="ARBA00022777"/>
    </source>
</evidence>
<keyword evidence="4" id="KW-0547">Nucleotide-binding</keyword>
<evidence type="ECO:0000256" key="6">
    <source>
        <dbReference type="ARBA" id="ARBA00022840"/>
    </source>
</evidence>
<evidence type="ECO:0000256" key="7">
    <source>
        <dbReference type="SAM" id="MobiDB-lite"/>
    </source>
</evidence>
<keyword evidence="6" id="KW-0067">ATP-binding</keyword>
<evidence type="ECO:0000256" key="1">
    <source>
        <dbReference type="ARBA" id="ARBA00006485"/>
    </source>
</evidence>
<dbReference type="InterPro" id="IPR050108">
    <property type="entry name" value="CDK"/>
</dbReference>
<dbReference type="GO" id="GO:0005524">
    <property type="term" value="F:ATP binding"/>
    <property type="evidence" value="ECO:0007669"/>
    <property type="project" value="UniProtKB-KW"/>
</dbReference>
<dbReference type="Gene3D" id="3.30.200.20">
    <property type="entry name" value="Phosphorylase Kinase, domain 1"/>
    <property type="match status" value="1"/>
</dbReference>
<keyword evidence="2" id="KW-0723">Serine/threonine-protein kinase</keyword>
<sequence>MENEKEGFPITAIREIKILKELNHENVIKLLEIVIGTDEASKGSVYLVFEFMDHDMAGLMDSAAGTQITEEQIKCYFKQLLEGLFYLHKNNILHRDIKASNLLINNNGILKLADFGLARPISESEQGKYTNKVITLWYRPPELLLGAEQYGAAVDMWSAGCILAELLSPKKEPLFQGKTEPSQLELIFMMLGTPSDDLWPEGRLLPWWKNMKPKVQSKSKLREKHPDCSEHALDLLEKLLSLDPKQRMSASEALDHKYFWTEPFPCDPRKIPNFPSCHEYTTKKRKQRVHEQQKNLSGLGSGSGGVGNASGPLKRMKVDQDSTAGRYPYAQNQAQVPPALPGNYNRNPYNNRRPNNANRYDLDSSFQGSVRGNGPPERRSSTGSDFGGGGSSRPLHTRGGYGSSGVPAAPAASVPPPPPANPPPRPPHASGPPPKGPAMRGTRGQI</sequence>